<feature type="signal peptide" evidence="1">
    <location>
        <begin position="1"/>
        <end position="24"/>
    </location>
</feature>
<dbReference type="InterPro" id="IPR016071">
    <property type="entry name" value="Staphylococal_nuclease_OB-fold"/>
</dbReference>
<accession>A0A449ACW6</accession>
<evidence type="ECO:0000313" key="4">
    <source>
        <dbReference type="Proteomes" id="UP000289952"/>
    </source>
</evidence>
<dbReference type="SMART" id="SM00318">
    <property type="entry name" value="SNc"/>
    <property type="match status" value="1"/>
</dbReference>
<protein>
    <submittedName>
        <fullName evidence="3">Thermonuclease</fullName>
        <ecNumber evidence="3">3.1.31.1</ecNumber>
    </submittedName>
</protein>
<dbReference type="AlphaFoldDB" id="A0A449ACW6"/>
<dbReference type="PROSITE" id="PS01123">
    <property type="entry name" value="TNASE_1"/>
    <property type="match status" value="1"/>
</dbReference>
<keyword evidence="3" id="KW-0378">Hydrolase</keyword>
<proteinExistence type="predicted"/>
<dbReference type="GO" id="GO:1990599">
    <property type="term" value="F:3' overhang single-stranded DNA endodeoxyribonuclease activity"/>
    <property type="evidence" value="ECO:0007669"/>
    <property type="project" value="UniProtKB-EC"/>
</dbReference>
<keyword evidence="4" id="KW-1185">Reference proteome</keyword>
<organism evidence="3 4">
    <name type="scientific">Mycoplasmopsis bovirhinis</name>
    <dbReference type="NCBI Taxonomy" id="29553"/>
    <lineage>
        <taxon>Bacteria</taxon>
        <taxon>Bacillati</taxon>
        <taxon>Mycoplasmatota</taxon>
        <taxon>Mycoplasmoidales</taxon>
        <taxon>Metamycoplasmataceae</taxon>
        <taxon>Mycoplasmopsis</taxon>
    </lineage>
</organism>
<dbReference type="SUPFAM" id="SSF50199">
    <property type="entry name" value="Staphylococcal nuclease"/>
    <property type="match status" value="1"/>
</dbReference>
<evidence type="ECO:0000259" key="2">
    <source>
        <dbReference type="PROSITE" id="PS50830"/>
    </source>
</evidence>
<dbReference type="PROSITE" id="PS51257">
    <property type="entry name" value="PROKAR_LIPOPROTEIN"/>
    <property type="match status" value="1"/>
</dbReference>
<dbReference type="PROSITE" id="PS50830">
    <property type="entry name" value="TNASE_3"/>
    <property type="match status" value="1"/>
</dbReference>
<feature type="domain" description="TNase-like" evidence="2">
    <location>
        <begin position="27"/>
        <end position="185"/>
    </location>
</feature>
<dbReference type="InterPro" id="IPR035437">
    <property type="entry name" value="SNase_OB-fold_sf"/>
</dbReference>
<dbReference type="InterPro" id="IPR002071">
    <property type="entry name" value="Thermonucl_AS"/>
</dbReference>
<dbReference type="EC" id="3.1.31.1" evidence="3"/>
<reference evidence="3 4" key="1">
    <citation type="submission" date="2019-01" db="EMBL/GenBank/DDBJ databases">
        <authorList>
            <consortium name="Pathogen Informatics"/>
        </authorList>
    </citation>
    <scope>NUCLEOTIDE SEQUENCE [LARGE SCALE GENOMIC DNA]</scope>
    <source>
        <strain evidence="3 4">NCTC10118</strain>
    </source>
</reference>
<dbReference type="OrthoDB" id="401280at2"/>
<dbReference type="RefSeq" id="WP_129621092.1">
    <property type="nucleotide sequence ID" value="NZ_LR214972.1"/>
</dbReference>
<sequence>MKKLLSFVFIFFNFSLFSCSFNLASQNYEQIKVLKITDGDTIEILNKDNQKEIIRLYGVDTPETLKPRYNDEQLAKYEDQYAKLAKRKLITKIQNNSKIYIQRITKDTYKRTVALVYYNEPFNYSSNSLINSWLIYEGLARVAFIQAESPKKAFYTQTKDQFEYYKTILEIEKVASSKQKGFWKHPISQVFYKKLT</sequence>
<keyword evidence="1" id="KW-0732">Signal</keyword>
<dbReference type="GO" id="GO:0003676">
    <property type="term" value="F:nucleic acid binding"/>
    <property type="evidence" value="ECO:0007669"/>
    <property type="project" value="InterPro"/>
</dbReference>
<dbReference type="Pfam" id="PF00565">
    <property type="entry name" value="SNase"/>
    <property type="match status" value="1"/>
</dbReference>
<evidence type="ECO:0000256" key="1">
    <source>
        <dbReference type="SAM" id="SignalP"/>
    </source>
</evidence>
<evidence type="ECO:0000313" key="3">
    <source>
        <dbReference type="EMBL" id="VEU62891.1"/>
    </source>
</evidence>
<dbReference type="Proteomes" id="UP000289952">
    <property type="component" value="Chromosome"/>
</dbReference>
<dbReference type="Gene3D" id="2.40.50.90">
    <property type="match status" value="1"/>
</dbReference>
<dbReference type="EMBL" id="LR214972">
    <property type="protein sequence ID" value="VEU62891.1"/>
    <property type="molecule type" value="Genomic_DNA"/>
</dbReference>
<feature type="chain" id="PRO_5018989214" evidence="1">
    <location>
        <begin position="25"/>
        <end position="196"/>
    </location>
</feature>
<gene>
    <name evidence="3" type="primary">nucH</name>
    <name evidence="3" type="ORF">NCTC10118_00187</name>
</gene>
<name>A0A449ACW6_9BACT</name>